<name>A0A1G6IG64_9ACTN</name>
<keyword evidence="1" id="KW-0812">Transmembrane</keyword>
<keyword evidence="1" id="KW-1133">Transmembrane helix</keyword>
<keyword evidence="1" id="KW-0472">Membrane</keyword>
<protein>
    <submittedName>
        <fullName evidence="2">Uncharacterized protein</fullName>
    </submittedName>
</protein>
<evidence type="ECO:0000313" key="3">
    <source>
        <dbReference type="Proteomes" id="UP000199086"/>
    </source>
</evidence>
<evidence type="ECO:0000313" key="2">
    <source>
        <dbReference type="EMBL" id="SDC05383.1"/>
    </source>
</evidence>
<accession>A0A1G6IG64</accession>
<feature type="transmembrane region" description="Helical" evidence="1">
    <location>
        <begin position="17"/>
        <end position="36"/>
    </location>
</feature>
<sequence length="179" mass="19024">MARTAEARKGAGSGIKWFLAMSGVLLAAVTLIYAMVNHQPVEKITVNDGVIFGTQGVSTDEITEAQTELQRKVDALEKQVKAAPTTAPATTADFSGYWVGGDSWTYEIVQSGSTGAISQISPYGITLYGQGNVTGTTFSFTFQSVNGVAGTASLQYMAPNHLEGWMQTYAGTQPIVMNR</sequence>
<keyword evidence="3" id="KW-1185">Reference proteome</keyword>
<dbReference type="EMBL" id="FMYF01000016">
    <property type="protein sequence ID" value="SDC05383.1"/>
    <property type="molecule type" value="Genomic_DNA"/>
</dbReference>
<organism evidence="2 3">
    <name type="scientific">Raineyella antarctica</name>
    <dbReference type="NCBI Taxonomy" id="1577474"/>
    <lineage>
        <taxon>Bacteria</taxon>
        <taxon>Bacillati</taxon>
        <taxon>Actinomycetota</taxon>
        <taxon>Actinomycetes</taxon>
        <taxon>Propionibacteriales</taxon>
        <taxon>Propionibacteriaceae</taxon>
        <taxon>Raineyella</taxon>
    </lineage>
</organism>
<dbReference type="Proteomes" id="UP000199086">
    <property type="component" value="Unassembled WGS sequence"/>
</dbReference>
<dbReference type="AlphaFoldDB" id="A0A1G6IG64"/>
<gene>
    <name evidence="2" type="ORF">GA0111570_11626</name>
</gene>
<evidence type="ECO:0000256" key="1">
    <source>
        <dbReference type="SAM" id="Phobius"/>
    </source>
</evidence>
<reference evidence="2 3" key="1">
    <citation type="submission" date="2016-06" db="EMBL/GenBank/DDBJ databases">
        <authorList>
            <person name="Olsen C.W."/>
            <person name="Carey S."/>
            <person name="Hinshaw L."/>
            <person name="Karasin A.I."/>
        </authorList>
    </citation>
    <scope>NUCLEOTIDE SEQUENCE [LARGE SCALE GENOMIC DNA]</scope>
    <source>
        <strain evidence="2 3">LZ-22</strain>
    </source>
</reference>
<proteinExistence type="predicted"/>